<reference evidence="1" key="2">
    <citation type="submission" date="2021-07" db="EMBL/GenBank/DDBJ databases">
        <title>Giant CbK-like Caulobacter bacteriophages have genetically divergent genomes.</title>
        <authorList>
            <person name="Wilson K."/>
            <person name="Ely B."/>
        </authorList>
    </citation>
    <scope>NUCLEOTIDE SEQUENCE</scope>
</reference>
<dbReference type="EMBL" id="MH588547">
    <property type="protein sequence ID" value="AXQ70070.1"/>
    <property type="molecule type" value="Genomic_DNA"/>
</dbReference>
<proteinExistence type="predicted"/>
<sequence length="62" mass="6661">MEVLALMGAILGVAFALLFGAAAVYLALLLGAIVLGFLALFISGFAMMVDEIVDMVRDHYRR</sequence>
<keyword evidence="2" id="KW-1185">Reference proteome</keyword>
<evidence type="ECO:0000313" key="1">
    <source>
        <dbReference type="EMBL" id="AXQ70070.1"/>
    </source>
</evidence>
<reference evidence="1" key="1">
    <citation type="submission" date="2018-07" db="EMBL/GenBank/DDBJ databases">
        <authorList>
            <person name="Wilson K.M."/>
            <person name="Ely B."/>
        </authorList>
    </citation>
    <scope>NUCLEOTIDE SEQUENCE</scope>
</reference>
<name>A0A385EEI9_9CAUD</name>
<organism evidence="1 2">
    <name type="scientific">Caulobacter phage CcrSC</name>
    <dbReference type="NCBI Taxonomy" id="2283272"/>
    <lineage>
        <taxon>Viruses</taxon>
        <taxon>Duplodnaviria</taxon>
        <taxon>Heunggongvirae</taxon>
        <taxon>Uroviricota</taxon>
        <taxon>Caudoviricetes</taxon>
        <taxon>Jeanschmidtviridae</taxon>
        <taxon>Bertelyvirus</taxon>
        <taxon>Bertelyvirus SC</taxon>
    </lineage>
</organism>
<evidence type="ECO:0000313" key="2">
    <source>
        <dbReference type="Proteomes" id="UP000259683"/>
    </source>
</evidence>
<accession>A0A385EEI9</accession>
<protein>
    <submittedName>
        <fullName evidence="1">Uncharacterized protein</fullName>
    </submittedName>
</protein>
<gene>
    <name evidence="1" type="ORF">CcrSC_gp488</name>
</gene>
<dbReference type="Proteomes" id="UP000259683">
    <property type="component" value="Segment"/>
</dbReference>